<name>A0ABP0TC87_9BRYO</name>
<keyword evidence="9" id="KW-1185">Reference proteome</keyword>
<dbReference type="Gene3D" id="3.40.1280.30">
    <property type="match status" value="1"/>
</dbReference>
<dbReference type="Proteomes" id="UP001497512">
    <property type="component" value="Chromosome 1"/>
</dbReference>
<feature type="region of interest" description="Disordered" evidence="6">
    <location>
        <begin position="85"/>
        <end position="132"/>
    </location>
</feature>
<evidence type="ECO:0000313" key="9">
    <source>
        <dbReference type="Proteomes" id="UP001497512"/>
    </source>
</evidence>
<reference evidence="8 9" key="1">
    <citation type="submission" date="2024-02" db="EMBL/GenBank/DDBJ databases">
        <authorList>
            <consortium name="ELIXIR-Norway"/>
            <consortium name="Elixir Norway"/>
        </authorList>
    </citation>
    <scope>NUCLEOTIDE SEQUENCE [LARGE SCALE GENOMIC DNA]</scope>
</reference>
<dbReference type="CDD" id="cd18089">
    <property type="entry name" value="SPOUT_Trm10-like"/>
    <property type="match status" value="1"/>
</dbReference>
<evidence type="ECO:0000256" key="1">
    <source>
        <dbReference type="ARBA" id="ARBA00012797"/>
    </source>
</evidence>
<evidence type="ECO:0000313" key="8">
    <source>
        <dbReference type="EMBL" id="CAK9191833.1"/>
    </source>
</evidence>
<accession>A0ABP0TC87</accession>
<feature type="compositionally biased region" description="Basic and acidic residues" evidence="6">
    <location>
        <begin position="97"/>
        <end position="132"/>
    </location>
</feature>
<feature type="domain" description="SAM-dependent MTase TRM10-type" evidence="7">
    <location>
        <begin position="155"/>
        <end position="346"/>
    </location>
</feature>
<evidence type="ECO:0000256" key="6">
    <source>
        <dbReference type="SAM" id="MobiDB-lite"/>
    </source>
</evidence>
<evidence type="ECO:0000256" key="2">
    <source>
        <dbReference type="ARBA" id="ARBA00022603"/>
    </source>
</evidence>
<dbReference type="InterPro" id="IPR007356">
    <property type="entry name" value="tRNA_m1G_MeTrfase_euk"/>
</dbReference>
<keyword evidence="2" id="KW-0489">Methyltransferase</keyword>
<keyword evidence="3" id="KW-0808">Transferase</keyword>
<gene>
    <name evidence="8" type="ORF">CSSPTR1EN2_LOCUS1588</name>
</gene>
<proteinExistence type="predicted"/>
<evidence type="ECO:0000256" key="4">
    <source>
        <dbReference type="ARBA" id="ARBA00022691"/>
    </source>
</evidence>
<evidence type="ECO:0000256" key="3">
    <source>
        <dbReference type="ARBA" id="ARBA00022679"/>
    </source>
</evidence>
<keyword evidence="4" id="KW-0949">S-adenosyl-L-methionine</keyword>
<evidence type="ECO:0000259" key="7">
    <source>
        <dbReference type="PROSITE" id="PS51675"/>
    </source>
</evidence>
<dbReference type="InterPro" id="IPR028564">
    <property type="entry name" value="MT_TRM10-typ"/>
</dbReference>
<dbReference type="PANTHER" id="PTHR13563">
    <property type="entry name" value="TRNA (GUANINE-9-) METHYLTRANSFERASE"/>
    <property type="match status" value="1"/>
</dbReference>
<dbReference type="EC" id="2.1.1.221" evidence="1"/>
<comment type="catalytic activity">
    <reaction evidence="5">
        <text>guanosine(9) in tRNA + S-adenosyl-L-methionine = N(1)-methylguanosine(9) in tRNA + S-adenosyl-L-homocysteine + H(+)</text>
        <dbReference type="Rhea" id="RHEA:43156"/>
        <dbReference type="Rhea" id="RHEA-COMP:10367"/>
        <dbReference type="Rhea" id="RHEA-COMP:10368"/>
        <dbReference type="ChEBI" id="CHEBI:15378"/>
        <dbReference type="ChEBI" id="CHEBI:57856"/>
        <dbReference type="ChEBI" id="CHEBI:59789"/>
        <dbReference type="ChEBI" id="CHEBI:73542"/>
        <dbReference type="ChEBI" id="CHEBI:74269"/>
        <dbReference type="EC" id="2.1.1.221"/>
    </reaction>
</comment>
<sequence length="362" mass="40347">MGDGILVSRHLINMASPLPLPPQLRGFQIVKNNRFQDKSASRLCRGGGGGGGGGGLAVFGNGQNGFLPLRLRRLLSRGEAAAAMEQGKQQLEGSGFSDRKEARRAAKERKKQEEATRREQEWQSKLATHSEQHMDAIRRRIVEVSHMRREARKARKLKMEQAMQMGAPDIVIDLEFSHLMTTSQLSSLMQQVKFCYGTNGKAATPCRLSVTSCRGIVADELDKIQGSRQWFINKEERCWLQVFETRKTDLVYLTADSPNLLTAVDPAGVYIVGGIVDRNQWKGATLMKAMNLGISHAKLPIGEHLKLTTSEVLTVNQVVEVLLQALELQDLPQAFLQAIPSRKREVNLAVPPYHEEEGEEEK</sequence>
<dbReference type="EMBL" id="OZ019893">
    <property type="protein sequence ID" value="CAK9191833.1"/>
    <property type="molecule type" value="Genomic_DNA"/>
</dbReference>
<evidence type="ECO:0000256" key="5">
    <source>
        <dbReference type="ARBA" id="ARBA00048434"/>
    </source>
</evidence>
<organism evidence="8 9">
    <name type="scientific">Sphagnum troendelagicum</name>
    <dbReference type="NCBI Taxonomy" id="128251"/>
    <lineage>
        <taxon>Eukaryota</taxon>
        <taxon>Viridiplantae</taxon>
        <taxon>Streptophyta</taxon>
        <taxon>Embryophyta</taxon>
        <taxon>Bryophyta</taxon>
        <taxon>Sphagnophytina</taxon>
        <taxon>Sphagnopsida</taxon>
        <taxon>Sphagnales</taxon>
        <taxon>Sphagnaceae</taxon>
        <taxon>Sphagnum</taxon>
    </lineage>
</organism>
<dbReference type="PANTHER" id="PTHR13563:SF13">
    <property type="entry name" value="TRNA METHYLTRANSFERASE 10 HOMOLOG A"/>
    <property type="match status" value="1"/>
</dbReference>
<dbReference type="PROSITE" id="PS51675">
    <property type="entry name" value="SAM_MT_TRM10"/>
    <property type="match status" value="1"/>
</dbReference>
<protein>
    <recommendedName>
        <fullName evidence="1">tRNA (guanine(9)-N(1))-methyltransferase</fullName>
        <ecNumber evidence="1">2.1.1.221</ecNumber>
    </recommendedName>
</protein>
<dbReference type="InterPro" id="IPR038459">
    <property type="entry name" value="MT_TRM10-typ_sf"/>
</dbReference>